<evidence type="ECO:0000313" key="1">
    <source>
        <dbReference type="EMBL" id="VYT07381.1"/>
    </source>
</evidence>
<reference evidence="1" key="1">
    <citation type="submission" date="2019-11" db="EMBL/GenBank/DDBJ databases">
        <authorList>
            <person name="Feng L."/>
        </authorList>
    </citation>
    <scope>NUCLEOTIDE SEQUENCE</scope>
    <source>
        <strain evidence="1">CbolteaeLFYP116</strain>
    </source>
</reference>
<sequence>MRDVFSEISLTTVEKFKFARYVIISPNPEDDVMGYMERWAKNSGLLHYPGYTPRMIGWDFPFVSEEQKEQYGLRGYVAAYIIPEEFEPACGGAELGYQETDHYAKITVTDPFSNPFEKITGAYGKIYEFAKERHIIARSYKDRICMEEVFIKDGVTYMDVYVPVDNG</sequence>
<organism evidence="1">
    <name type="scientific">Enterocloster bolteae</name>
    <dbReference type="NCBI Taxonomy" id="208479"/>
    <lineage>
        <taxon>Bacteria</taxon>
        <taxon>Bacillati</taxon>
        <taxon>Bacillota</taxon>
        <taxon>Clostridia</taxon>
        <taxon>Lachnospirales</taxon>
        <taxon>Lachnospiraceae</taxon>
        <taxon>Enterocloster</taxon>
    </lineage>
</organism>
<dbReference type="AlphaFoldDB" id="A0A6N2TTM5"/>
<accession>A0A6N2TTM5</accession>
<dbReference type="InterPro" id="IPR011256">
    <property type="entry name" value="Reg_factor_effector_dom_sf"/>
</dbReference>
<dbReference type="GeneID" id="23112371"/>
<dbReference type="Gene3D" id="3.20.80.10">
    <property type="entry name" value="Regulatory factor, effector binding domain"/>
    <property type="match status" value="1"/>
</dbReference>
<name>A0A6N2TTM5_9FIRM</name>
<dbReference type="RefSeq" id="WP_002574716.1">
    <property type="nucleotide sequence ID" value="NZ_BAABZS010000001.1"/>
</dbReference>
<gene>
    <name evidence="1" type="ORF">CBLFYP116_01767</name>
</gene>
<dbReference type="EMBL" id="CACRTF010000010">
    <property type="protein sequence ID" value="VYT07381.1"/>
    <property type="molecule type" value="Genomic_DNA"/>
</dbReference>
<proteinExistence type="predicted"/>
<protein>
    <submittedName>
        <fullName evidence="1">Uncharacterized protein</fullName>
    </submittedName>
</protein>